<dbReference type="Proteomes" id="UP000183557">
    <property type="component" value="Unassembled WGS sequence"/>
</dbReference>
<dbReference type="AlphaFoldDB" id="A0A1I3ZYN6"/>
<gene>
    <name evidence="3" type="ORF">SAMN04487936_11552</name>
</gene>
<accession>A0A1I3ZYN6</accession>
<feature type="domain" description="GmrSD restriction endonucleases C-terminal" evidence="2">
    <location>
        <begin position="428"/>
        <end position="541"/>
    </location>
</feature>
<dbReference type="OrthoDB" id="9798761at2"/>
<dbReference type="PANTHER" id="PTHR35149">
    <property type="entry name" value="SLL5132 PROTEIN"/>
    <property type="match status" value="1"/>
</dbReference>
<name>A0A1I3ZYN6_HALDA</name>
<sequence length="588" mass="69322">MATTIEVNKQSVKQLLETGKIHRFVIPEYQRSYAWNDEQIQTLFDDLAEYTANENESSYFLGSIVSYENKDGEQEIIDGQQRITTLFLLLRAIYTKLQQSQSKKEVENFKDKIEPAIWKEDKLTGDVNYSEILIVSRVINHEGNLVFAKILETGVADDQAQDNYSKNYFQLQNLIDDYAQNDPLSFYNFIYNLLNQVILLPIKADSQDTALTIFSTLNDRGLPLSDADIFKAKIYNYLDDEEKKVFIKNWQELHERAKDADESIQRLFYYYMFYLRALDEDRKSTTPGLRKYYSKNNFDRLYDKDILSELSKLLNLWAVINNREGIEGEKWSDNLKIKAILDSLSSYPNEFWKYPVSIYYLSHSDNEEFEESFLKFLRRLFVTLASKYVLTPTINAVKTDIMNLNVEIIKSMEPQFELHQIDEGVLKEKLKNPHRNTVRMLLKILAYQEQEELLPTKWEIEHILPKRWQPSYFPKTSEEEVKETIEHIGNKVPFERKLNIVAGNGYFAKKKQQYSKSNIVITRDLNDVPTDNWGLENIREKDIRISDRLLELFKEWGLNNVFSKEGKNNSPTEEEANQIEYFKKQGWM</sequence>
<reference evidence="4" key="1">
    <citation type="submission" date="2016-10" db="EMBL/GenBank/DDBJ databases">
        <authorList>
            <person name="Varghese N."/>
            <person name="Submissions S."/>
        </authorList>
    </citation>
    <scope>NUCLEOTIDE SEQUENCE [LARGE SCALE GENOMIC DNA]</scope>
    <source>
        <strain evidence="4">CGMCC 1.3704</strain>
    </source>
</reference>
<keyword evidence="4" id="KW-1185">Reference proteome</keyword>
<evidence type="ECO:0000259" key="2">
    <source>
        <dbReference type="Pfam" id="PF07510"/>
    </source>
</evidence>
<evidence type="ECO:0000313" key="4">
    <source>
        <dbReference type="Proteomes" id="UP000183557"/>
    </source>
</evidence>
<dbReference type="InterPro" id="IPR004919">
    <property type="entry name" value="GmrSD_N"/>
</dbReference>
<evidence type="ECO:0000313" key="3">
    <source>
        <dbReference type="EMBL" id="SFK49050.1"/>
    </source>
</evidence>
<dbReference type="InterPro" id="IPR011089">
    <property type="entry name" value="GmrSD_C"/>
</dbReference>
<evidence type="ECO:0000259" key="1">
    <source>
        <dbReference type="Pfam" id="PF03235"/>
    </source>
</evidence>
<evidence type="ECO:0008006" key="5">
    <source>
        <dbReference type="Google" id="ProtNLM"/>
    </source>
</evidence>
<dbReference type="Pfam" id="PF03235">
    <property type="entry name" value="GmrSD_N"/>
    <property type="match status" value="1"/>
</dbReference>
<feature type="domain" description="GmrSD restriction endonucleases N-terminal" evidence="1">
    <location>
        <begin position="13"/>
        <end position="234"/>
    </location>
</feature>
<dbReference type="RefSeq" id="WP_075038120.1">
    <property type="nucleotide sequence ID" value="NZ_FOSB01000015.1"/>
</dbReference>
<organism evidence="3 4">
    <name type="scientific">Halobacillus dabanensis</name>
    <dbReference type="NCBI Taxonomy" id="240302"/>
    <lineage>
        <taxon>Bacteria</taxon>
        <taxon>Bacillati</taxon>
        <taxon>Bacillota</taxon>
        <taxon>Bacilli</taxon>
        <taxon>Bacillales</taxon>
        <taxon>Bacillaceae</taxon>
        <taxon>Halobacillus</taxon>
    </lineage>
</organism>
<dbReference type="PANTHER" id="PTHR35149:SF2">
    <property type="entry name" value="DUF262 DOMAIN-CONTAINING PROTEIN"/>
    <property type="match status" value="1"/>
</dbReference>
<proteinExistence type="predicted"/>
<protein>
    <recommendedName>
        <fullName evidence="5">DUF262 domain-containing protein</fullName>
    </recommendedName>
</protein>
<dbReference type="Pfam" id="PF07510">
    <property type="entry name" value="GmrSD_C"/>
    <property type="match status" value="1"/>
</dbReference>
<dbReference type="EMBL" id="FOSB01000015">
    <property type="protein sequence ID" value="SFK49050.1"/>
    <property type="molecule type" value="Genomic_DNA"/>
</dbReference>